<gene>
    <name evidence="1" type="ORF">BC936DRAFT_149383</name>
</gene>
<keyword evidence="2" id="KW-1185">Reference proteome</keyword>
<evidence type="ECO:0000313" key="1">
    <source>
        <dbReference type="EMBL" id="RUP44491.1"/>
    </source>
</evidence>
<evidence type="ECO:0000313" key="2">
    <source>
        <dbReference type="Proteomes" id="UP000268093"/>
    </source>
</evidence>
<dbReference type="Pfam" id="PF10712">
    <property type="entry name" value="NAD-GH"/>
    <property type="match status" value="1"/>
</dbReference>
<accession>A0A433D0Z5</accession>
<reference evidence="1 2" key="1">
    <citation type="journal article" date="2018" name="New Phytol.">
        <title>Phylogenomics of Endogonaceae and evolution of mycorrhizas within Mucoromycota.</title>
        <authorList>
            <person name="Chang Y."/>
            <person name="Desiro A."/>
            <person name="Na H."/>
            <person name="Sandor L."/>
            <person name="Lipzen A."/>
            <person name="Clum A."/>
            <person name="Barry K."/>
            <person name="Grigoriev I.V."/>
            <person name="Martin F.M."/>
            <person name="Stajich J.E."/>
            <person name="Smith M.E."/>
            <person name="Bonito G."/>
            <person name="Spatafora J.W."/>
        </authorList>
    </citation>
    <scope>NUCLEOTIDE SEQUENCE [LARGE SCALE GENOMIC DNA]</scope>
    <source>
        <strain evidence="1 2">GMNB39</strain>
    </source>
</reference>
<protein>
    <submittedName>
        <fullName evidence="1">NAD-specific glutamate dehydrogenase-domain-containing protein</fullName>
    </submittedName>
</protein>
<dbReference type="EMBL" id="RBNI01008829">
    <property type="protein sequence ID" value="RUP44491.1"/>
    <property type="molecule type" value="Genomic_DNA"/>
</dbReference>
<organism evidence="1 2">
    <name type="scientific">Jimgerdemannia flammicorona</name>
    <dbReference type="NCBI Taxonomy" id="994334"/>
    <lineage>
        <taxon>Eukaryota</taxon>
        <taxon>Fungi</taxon>
        <taxon>Fungi incertae sedis</taxon>
        <taxon>Mucoromycota</taxon>
        <taxon>Mucoromycotina</taxon>
        <taxon>Endogonomycetes</taxon>
        <taxon>Endogonales</taxon>
        <taxon>Endogonaceae</taxon>
        <taxon>Jimgerdemannia</taxon>
    </lineage>
</organism>
<sequence>MRIAIRTFHFEYAGLDFENTNIKGTTAQVVHGDGFISHLIAVETISQRCGRWFVDHAQNVQASNRAGVLRRLALGIVEVSGDGNN</sequence>
<dbReference type="Proteomes" id="UP000268093">
    <property type="component" value="Unassembled WGS sequence"/>
</dbReference>
<dbReference type="InterPro" id="IPR019651">
    <property type="entry name" value="Glutamate_DH_NAD-spec"/>
</dbReference>
<name>A0A433D0Z5_9FUNG</name>
<dbReference type="OrthoDB" id="2017405at2759"/>
<proteinExistence type="predicted"/>
<comment type="caution">
    <text evidence="1">The sequence shown here is derived from an EMBL/GenBank/DDBJ whole genome shotgun (WGS) entry which is preliminary data.</text>
</comment>